<dbReference type="RefSeq" id="WP_075125436.1">
    <property type="nucleotide sequence ID" value="NZ_MSIE01000015.1"/>
</dbReference>
<evidence type="ECO:0000313" key="7">
    <source>
        <dbReference type="EMBL" id="OLF17644.1"/>
    </source>
</evidence>
<protein>
    <recommendedName>
        <fullName evidence="6">ExoP galactose-binding-like domain-containing protein</fullName>
    </recommendedName>
</protein>
<dbReference type="SUPFAM" id="SSF49785">
    <property type="entry name" value="Galactose-binding domain-like"/>
    <property type="match status" value="1"/>
</dbReference>
<evidence type="ECO:0000313" key="8">
    <source>
        <dbReference type="Proteomes" id="UP000185596"/>
    </source>
</evidence>
<accession>A0A1Q8CTM4</accession>
<keyword evidence="4" id="KW-0346">Stress response</keyword>
<reference evidence="7 8" key="1">
    <citation type="submission" date="2016-12" db="EMBL/GenBank/DDBJ databases">
        <title>The draft genome sequence of Actinophytocola sp. 11-183.</title>
        <authorList>
            <person name="Wang W."/>
            <person name="Yuan L."/>
        </authorList>
    </citation>
    <scope>NUCLEOTIDE SEQUENCE [LARGE SCALE GENOMIC DNA]</scope>
    <source>
        <strain evidence="7 8">11-183</strain>
    </source>
</reference>
<evidence type="ECO:0000256" key="2">
    <source>
        <dbReference type="ARBA" id="ARBA00022741"/>
    </source>
</evidence>
<dbReference type="PROSITE" id="PS00329">
    <property type="entry name" value="HSP70_2"/>
    <property type="match status" value="1"/>
</dbReference>
<comment type="caution">
    <text evidence="7">The sequence shown here is derived from an EMBL/GenBank/DDBJ whole genome shotgun (WGS) entry which is preliminary data.</text>
</comment>
<keyword evidence="3" id="KW-0067">ATP-binding</keyword>
<name>A0A1Q8CTM4_9PSEU</name>
<evidence type="ECO:0000256" key="3">
    <source>
        <dbReference type="ARBA" id="ARBA00022840"/>
    </source>
</evidence>
<evidence type="ECO:0000256" key="1">
    <source>
        <dbReference type="ARBA" id="ARBA00007381"/>
    </source>
</evidence>
<dbReference type="GO" id="GO:0140662">
    <property type="term" value="F:ATP-dependent protein folding chaperone"/>
    <property type="evidence" value="ECO:0007669"/>
    <property type="project" value="InterPro"/>
</dbReference>
<dbReference type="STRING" id="1912961.BU204_10530"/>
<dbReference type="Pfam" id="PF18559">
    <property type="entry name" value="Exop_C"/>
    <property type="match status" value="1"/>
</dbReference>
<dbReference type="Proteomes" id="UP000185596">
    <property type="component" value="Unassembled WGS sequence"/>
</dbReference>
<evidence type="ECO:0000256" key="4">
    <source>
        <dbReference type="ARBA" id="ARBA00023016"/>
    </source>
</evidence>
<proteinExistence type="inferred from homology"/>
<dbReference type="PROSITE" id="PS01036">
    <property type="entry name" value="HSP70_3"/>
    <property type="match status" value="1"/>
</dbReference>
<dbReference type="OrthoDB" id="9766019at2"/>
<dbReference type="PANTHER" id="PTHR45639:SF34">
    <property type="entry name" value="CHAPERONE PROTEIN DNAK"/>
    <property type="match status" value="1"/>
</dbReference>
<dbReference type="Gene3D" id="3.30.420.40">
    <property type="match status" value="2"/>
</dbReference>
<keyword evidence="8" id="KW-1185">Reference proteome</keyword>
<organism evidence="7 8">
    <name type="scientific">Actinophytocola xanthii</name>
    <dbReference type="NCBI Taxonomy" id="1912961"/>
    <lineage>
        <taxon>Bacteria</taxon>
        <taxon>Bacillati</taxon>
        <taxon>Actinomycetota</taxon>
        <taxon>Actinomycetes</taxon>
        <taxon>Pseudonocardiales</taxon>
        <taxon>Pseudonocardiaceae</taxon>
    </lineage>
</organism>
<dbReference type="Pfam" id="PF00012">
    <property type="entry name" value="HSP70"/>
    <property type="match status" value="1"/>
</dbReference>
<dbReference type="InterPro" id="IPR041443">
    <property type="entry name" value="Exop_C"/>
</dbReference>
<dbReference type="Gene3D" id="3.90.640.10">
    <property type="entry name" value="Actin, Chain A, domain 4"/>
    <property type="match status" value="1"/>
</dbReference>
<evidence type="ECO:0000256" key="5">
    <source>
        <dbReference type="ARBA" id="ARBA00023186"/>
    </source>
</evidence>
<dbReference type="Gene3D" id="2.60.120.430">
    <property type="entry name" value="Galactose-binding lectin"/>
    <property type="match status" value="1"/>
</dbReference>
<dbReference type="AlphaFoldDB" id="A0A1Q8CTM4"/>
<dbReference type="GO" id="GO:0030968">
    <property type="term" value="P:endoplasmic reticulum unfolded protein response"/>
    <property type="evidence" value="ECO:0007669"/>
    <property type="project" value="TreeGrafter"/>
</dbReference>
<keyword evidence="2" id="KW-0547">Nucleotide-binding</keyword>
<dbReference type="InterPro" id="IPR018181">
    <property type="entry name" value="Heat_shock_70_CS"/>
</dbReference>
<evidence type="ECO:0000259" key="6">
    <source>
        <dbReference type="Pfam" id="PF18559"/>
    </source>
</evidence>
<feature type="domain" description="ExoP galactose-binding-like" evidence="6">
    <location>
        <begin position="452"/>
        <end position="604"/>
    </location>
</feature>
<dbReference type="InterPro" id="IPR013126">
    <property type="entry name" value="Hsp_70_fam"/>
</dbReference>
<dbReference type="EMBL" id="MSIE01000015">
    <property type="protein sequence ID" value="OLF17644.1"/>
    <property type="molecule type" value="Genomic_DNA"/>
</dbReference>
<dbReference type="InterPro" id="IPR043129">
    <property type="entry name" value="ATPase_NBD"/>
</dbReference>
<gene>
    <name evidence="7" type="ORF">BU204_10530</name>
</gene>
<dbReference type="SUPFAM" id="SSF53067">
    <property type="entry name" value="Actin-like ATPase domain"/>
    <property type="match status" value="2"/>
</dbReference>
<comment type="similarity">
    <text evidence="1">Belongs to the heat shock protein 70 family.</text>
</comment>
<dbReference type="PANTHER" id="PTHR45639">
    <property type="entry name" value="HSC70CB, ISOFORM G-RELATED"/>
    <property type="match status" value="1"/>
</dbReference>
<dbReference type="PRINTS" id="PR00301">
    <property type="entry name" value="HEATSHOCK70"/>
</dbReference>
<keyword evidence="5" id="KW-0143">Chaperone</keyword>
<dbReference type="InterPro" id="IPR008979">
    <property type="entry name" value="Galactose-bd-like_sf"/>
</dbReference>
<dbReference type="GO" id="GO:0005524">
    <property type="term" value="F:ATP binding"/>
    <property type="evidence" value="ECO:0007669"/>
    <property type="project" value="UniProtKB-KW"/>
</dbReference>
<sequence length="621" mass="64501">MGYGVGIDLGTSFTSAAVSGPNGTRMVPLSAELVVPSVVRRAPDGTLLTGTAALETASNPAHVARGFKRRLGDPTPIVLDGAPYSVSMLMSAQLRDVLAAVTTWAGAPPASIVLTCPAIWGPYRREHFAEVPKMAGVTNYRLLTEPEAAATHYSAERRLGDGEVVAVYDLGGGTFDTTILRVRNGGMEILGTPEGIEHMGGVDFDETLLAHLDNRLDGAISELDPADPESATVLARIRTMCSEAKQDLSIEPDVRLSVPLPSGPREVLVTRLEFNDMIRSSVQLTTAALNRTIMSAGLRPDDLSAVLLAGGSSRIPLVAQLVSNTFGKPVRVTLHPKLTVALGAAAVAGAMSATPPGGARVPFTAPALGPATPPGGLVPAGAATGPVPFRRRSRRRWLVPAAIAAVVAIGTAMTMVSTSGGQGSSAAATPTSAPRAEDLAPVQVFDDAPVPPWTGFVATQQDNWVPVELDAAGTGAGAIVASSASPDGLRVAWRSVKTAQVYLQAVEGRDLKSYVDADGALVFDVTVHRPAAGATKVAIHCGYPCGAELPVTSLTADLTPGQRATITIPLSCFVSAGLDPRKVNTPFLFLTTQPFEATFDNVRWEAGAAKDEHAASCNDLR</sequence>